<evidence type="ECO:0000313" key="3">
    <source>
        <dbReference type="Proteomes" id="UP000807342"/>
    </source>
</evidence>
<protein>
    <submittedName>
        <fullName evidence="2">Uncharacterized protein</fullName>
    </submittedName>
</protein>
<gene>
    <name evidence="2" type="ORF">P691DRAFT_768624</name>
</gene>
<proteinExistence type="predicted"/>
<name>A0A9P5WY51_9AGAR</name>
<evidence type="ECO:0000313" key="2">
    <source>
        <dbReference type="EMBL" id="KAF9439910.1"/>
    </source>
</evidence>
<sequence length="248" mass="26955">MAATVWFFCQRKICPEMEDWTTAGNSLEEISSPLDPLSSWEVQPTHFQHPYRSIPNASWTSSAPQMPIINMPMGTNIQPNEHQANNQSKQDFDPYTTLVLTLVTIQHPSAQHSLQSSGHYAPTVLSTTTDQPTPGILGSNKTPLLTSLAPFPSASPSYYAPEKPTAEAAHLSYMSDMPASASVAAAYQHQDLSLDGSASQVQSPESSNSIDDAEPKPRKLEKGKKSWVVMNRSEDGPEGSSPPAYTPN</sequence>
<keyword evidence="3" id="KW-1185">Reference proteome</keyword>
<feature type="compositionally biased region" description="Basic and acidic residues" evidence="1">
    <location>
        <begin position="213"/>
        <end position="224"/>
    </location>
</feature>
<feature type="compositionally biased region" description="Polar residues" evidence="1">
    <location>
        <begin position="122"/>
        <end position="132"/>
    </location>
</feature>
<feature type="compositionally biased region" description="Polar residues" evidence="1">
    <location>
        <begin position="196"/>
        <end position="210"/>
    </location>
</feature>
<evidence type="ECO:0000256" key="1">
    <source>
        <dbReference type="SAM" id="MobiDB-lite"/>
    </source>
</evidence>
<dbReference type="EMBL" id="MU153176">
    <property type="protein sequence ID" value="KAF9439910.1"/>
    <property type="molecule type" value="Genomic_DNA"/>
</dbReference>
<dbReference type="Proteomes" id="UP000807342">
    <property type="component" value="Unassembled WGS sequence"/>
</dbReference>
<feature type="region of interest" description="Disordered" evidence="1">
    <location>
        <begin position="122"/>
        <end position="141"/>
    </location>
</feature>
<reference evidence="2" key="1">
    <citation type="submission" date="2020-11" db="EMBL/GenBank/DDBJ databases">
        <authorList>
            <consortium name="DOE Joint Genome Institute"/>
            <person name="Ahrendt S."/>
            <person name="Riley R."/>
            <person name="Andreopoulos W."/>
            <person name="Labutti K."/>
            <person name="Pangilinan J."/>
            <person name="Ruiz-Duenas F.J."/>
            <person name="Barrasa J.M."/>
            <person name="Sanchez-Garcia M."/>
            <person name="Camarero S."/>
            <person name="Miyauchi S."/>
            <person name="Serrano A."/>
            <person name="Linde D."/>
            <person name="Babiker R."/>
            <person name="Drula E."/>
            <person name="Ayuso-Fernandez I."/>
            <person name="Pacheco R."/>
            <person name="Padilla G."/>
            <person name="Ferreira P."/>
            <person name="Barriuso J."/>
            <person name="Kellner H."/>
            <person name="Castanera R."/>
            <person name="Alfaro M."/>
            <person name="Ramirez L."/>
            <person name="Pisabarro A.G."/>
            <person name="Kuo A."/>
            <person name="Tritt A."/>
            <person name="Lipzen A."/>
            <person name="He G."/>
            <person name="Yan M."/>
            <person name="Ng V."/>
            <person name="Cullen D."/>
            <person name="Martin F."/>
            <person name="Rosso M.-N."/>
            <person name="Henrissat B."/>
            <person name="Hibbett D."/>
            <person name="Martinez A.T."/>
            <person name="Grigoriev I.V."/>
        </authorList>
    </citation>
    <scope>NUCLEOTIDE SEQUENCE</scope>
    <source>
        <strain evidence="2">MF-IS2</strain>
    </source>
</reference>
<feature type="region of interest" description="Disordered" evidence="1">
    <location>
        <begin position="194"/>
        <end position="248"/>
    </location>
</feature>
<comment type="caution">
    <text evidence="2">The sequence shown here is derived from an EMBL/GenBank/DDBJ whole genome shotgun (WGS) entry which is preliminary data.</text>
</comment>
<organism evidence="2 3">
    <name type="scientific">Macrolepiota fuliginosa MF-IS2</name>
    <dbReference type="NCBI Taxonomy" id="1400762"/>
    <lineage>
        <taxon>Eukaryota</taxon>
        <taxon>Fungi</taxon>
        <taxon>Dikarya</taxon>
        <taxon>Basidiomycota</taxon>
        <taxon>Agaricomycotina</taxon>
        <taxon>Agaricomycetes</taxon>
        <taxon>Agaricomycetidae</taxon>
        <taxon>Agaricales</taxon>
        <taxon>Agaricineae</taxon>
        <taxon>Agaricaceae</taxon>
        <taxon>Macrolepiota</taxon>
    </lineage>
</organism>
<dbReference type="AlphaFoldDB" id="A0A9P5WY51"/>
<accession>A0A9P5WY51</accession>